<dbReference type="OrthoDB" id="9805533at2"/>
<dbReference type="HOGENOM" id="CLU_014881_0_0_11"/>
<dbReference type="SUPFAM" id="SSF142984">
    <property type="entry name" value="Nqo1 middle domain-like"/>
    <property type="match status" value="1"/>
</dbReference>
<dbReference type="SUPFAM" id="SSF140490">
    <property type="entry name" value="Nqo1C-terminal domain-like"/>
    <property type="match status" value="1"/>
</dbReference>
<keyword evidence="3" id="KW-0479">Metal-binding</keyword>
<keyword evidence="4" id="KW-0408">Iron</keyword>
<dbReference type="AlphaFoldDB" id="C8XFQ0"/>
<dbReference type="GO" id="GO:0046872">
    <property type="term" value="F:metal ion binding"/>
    <property type="evidence" value="ECO:0007669"/>
    <property type="project" value="UniProtKB-KW"/>
</dbReference>
<dbReference type="KEGG" id="nml:Namu_1620"/>
<accession>C8XFQ0</accession>
<evidence type="ECO:0000313" key="8">
    <source>
        <dbReference type="EMBL" id="ACV78011.1"/>
    </source>
</evidence>
<feature type="domain" description="NADH-ubiquinone oxidoreductase 51kDa subunit iron-sulphur binding" evidence="7">
    <location>
        <begin position="322"/>
        <end position="390"/>
    </location>
</feature>
<dbReference type="GO" id="GO:0051539">
    <property type="term" value="F:4 iron, 4 sulfur cluster binding"/>
    <property type="evidence" value="ECO:0007669"/>
    <property type="project" value="UniProtKB-KW"/>
</dbReference>
<dbReference type="PANTHER" id="PTHR43578">
    <property type="entry name" value="NADH-QUINONE OXIDOREDUCTASE SUBUNIT F"/>
    <property type="match status" value="1"/>
</dbReference>
<evidence type="ECO:0000313" key="9">
    <source>
        <dbReference type="Proteomes" id="UP000002218"/>
    </source>
</evidence>
<evidence type="ECO:0000256" key="3">
    <source>
        <dbReference type="ARBA" id="ARBA00022723"/>
    </source>
</evidence>
<gene>
    <name evidence="8" type="ordered locus">Namu_1620</name>
</gene>
<evidence type="ECO:0000259" key="7">
    <source>
        <dbReference type="Pfam" id="PF10589"/>
    </source>
</evidence>
<reference evidence="8 9" key="2">
    <citation type="journal article" date="2010" name="Stand. Genomic Sci.">
        <title>Complete genome sequence of Nakamurella multipartita type strain (Y-104).</title>
        <authorList>
            <person name="Tice H."/>
            <person name="Mayilraj S."/>
            <person name="Sims D."/>
            <person name="Lapidus A."/>
            <person name="Nolan M."/>
            <person name="Lucas S."/>
            <person name="Glavina Del Rio T."/>
            <person name="Copeland A."/>
            <person name="Cheng J.F."/>
            <person name="Meincke L."/>
            <person name="Bruce D."/>
            <person name="Goodwin L."/>
            <person name="Pitluck S."/>
            <person name="Ivanova N."/>
            <person name="Mavromatis K."/>
            <person name="Ovchinnikova G."/>
            <person name="Pati A."/>
            <person name="Chen A."/>
            <person name="Palaniappan K."/>
            <person name="Land M."/>
            <person name="Hauser L."/>
            <person name="Chang Y.J."/>
            <person name="Jeffries C.D."/>
            <person name="Detter J.C."/>
            <person name="Brettin T."/>
            <person name="Rohde M."/>
            <person name="Goker M."/>
            <person name="Bristow J."/>
            <person name="Eisen J.A."/>
            <person name="Markowitz V."/>
            <person name="Hugenholtz P."/>
            <person name="Kyrpides N.C."/>
            <person name="Klenk H.P."/>
            <person name="Chen F."/>
        </authorList>
    </citation>
    <scope>NUCLEOTIDE SEQUENCE [LARGE SCALE GENOMIC DNA]</scope>
    <source>
        <strain evidence="9">ATCC 700099 / DSM 44233 / CIP 104796 / JCM 9543 / NBRC 105858 / Y-104</strain>
    </source>
</reference>
<evidence type="ECO:0000256" key="5">
    <source>
        <dbReference type="ARBA" id="ARBA00023014"/>
    </source>
</evidence>
<dbReference type="STRING" id="479431.Namu_1620"/>
<keyword evidence="9" id="KW-1185">Reference proteome</keyword>
<dbReference type="Proteomes" id="UP000002218">
    <property type="component" value="Chromosome"/>
</dbReference>
<dbReference type="SUPFAM" id="SSF142019">
    <property type="entry name" value="Nqo1 FMN-binding domain-like"/>
    <property type="match status" value="1"/>
</dbReference>
<dbReference type="InterPro" id="IPR011538">
    <property type="entry name" value="Nuo51_FMN-bd"/>
</dbReference>
<evidence type="ECO:0000256" key="2">
    <source>
        <dbReference type="ARBA" id="ARBA00022485"/>
    </source>
</evidence>
<name>C8XFQ0_NAKMY</name>
<evidence type="ECO:0000259" key="6">
    <source>
        <dbReference type="Pfam" id="PF01512"/>
    </source>
</evidence>
<dbReference type="InParanoid" id="C8XFQ0"/>
<feature type="domain" description="NADH-ubiquinone oxidoreductase 51kDa subunit FMN-binding" evidence="6">
    <location>
        <begin position="51"/>
        <end position="210"/>
    </location>
</feature>
<dbReference type="PANTHER" id="PTHR43578:SF3">
    <property type="entry name" value="NADH-QUINONE OXIDOREDUCTASE SUBUNIT F"/>
    <property type="match status" value="1"/>
</dbReference>
<dbReference type="eggNOG" id="COG1894">
    <property type="taxonomic scope" value="Bacteria"/>
</dbReference>
<dbReference type="InterPro" id="IPR019575">
    <property type="entry name" value="Nuop51_4Fe4S-bd"/>
</dbReference>
<dbReference type="InterPro" id="IPR037207">
    <property type="entry name" value="Nuop51_4Fe4S-bd_sf"/>
</dbReference>
<keyword evidence="5" id="KW-0411">Iron-sulfur</keyword>
<organism evidence="8 9">
    <name type="scientific">Nakamurella multipartita (strain ATCC 700099 / DSM 44233 / CIP 104796 / JCM 9543 / NBRC 105858 / Y-104)</name>
    <name type="common">Microsphaera multipartita</name>
    <dbReference type="NCBI Taxonomy" id="479431"/>
    <lineage>
        <taxon>Bacteria</taxon>
        <taxon>Bacillati</taxon>
        <taxon>Actinomycetota</taxon>
        <taxon>Actinomycetes</taxon>
        <taxon>Nakamurellales</taxon>
        <taxon>Nakamurellaceae</taxon>
        <taxon>Nakamurella</taxon>
    </lineage>
</organism>
<dbReference type="EMBL" id="CP001737">
    <property type="protein sequence ID" value="ACV78011.1"/>
    <property type="molecule type" value="Genomic_DNA"/>
</dbReference>
<sequence>MTAVMTHPSELLPPTAGDRLLPARPGIGLTVHHRRVGALPHRSATELAAMVDAAGLQGRGGAGFPTARKIAAVAAAVGKTRRPAVVVANCCEGDPTAAKDRVLIDRSPHLVIDGAVAAARAVRADRVVLAVHHGSPARQTLAVALTERPDERVRIEVVAVPARYLASEATALLRFLDTGDARPAGRLPIWEKGVEGRPTLVDNAETFAHLALIARFGAGWFGAVGHPAEPGTMLLTLGGAVPRPGVIEVPTGASVRDVLACAGSRPTGWALIGGLAGRWMNLDRSAGIGLSTPELKEIGMTRGVGSLTVLPPGACLLQETTRIVTHQAQAGARQCGPCMFGLPAIAADLAALAAGDHDALARLHRRLPVIDGRGACGHPDGTVALTASALGSMNADEPGHLQRHLAGVPCRASATVPLGAMSGVRS</sequence>
<dbReference type="Pfam" id="PF01512">
    <property type="entry name" value="Complex1_51K"/>
    <property type="match status" value="1"/>
</dbReference>
<protein>
    <submittedName>
        <fullName evidence="8">Respiratory-chain NADH dehydrogenase domain 51 kDa subunit</fullName>
    </submittedName>
</protein>
<evidence type="ECO:0000256" key="4">
    <source>
        <dbReference type="ARBA" id="ARBA00023004"/>
    </source>
</evidence>
<comment type="similarity">
    <text evidence="1">Belongs to the complex I 51 kDa subunit family.</text>
</comment>
<dbReference type="Gene3D" id="3.10.20.600">
    <property type="match status" value="1"/>
</dbReference>
<dbReference type="Pfam" id="PF10589">
    <property type="entry name" value="NADH_4Fe-4S"/>
    <property type="match status" value="1"/>
</dbReference>
<keyword evidence="2" id="KW-0004">4Fe-4S</keyword>
<reference evidence="9" key="1">
    <citation type="submission" date="2009-09" db="EMBL/GenBank/DDBJ databases">
        <title>The complete genome of Nakamurella multipartita DSM 44233.</title>
        <authorList>
            <consortium name="US DOE Joint Genome Institute (JGI-PGF)"/>
            <person name="Lucas S."/>
            <person name="Copeland A."/>
            <person name="Lapidus A."/>
            <person name="Glavina del Rio T."/>
            <person name="Dalin E."/>
            <person name="Tice H."/>
            <person name="Bruce D."/>
            <person name="Goodwin L."/>
            <person name="Pitluck S."/>
            <person name="Kyrpides N."/>
            <person name="Mavromatis K."/>
            <person name="Ivanova N."/>
            <person name="Ovchinnikova G."/>
            <person name="Sims D."/>
            <person name="Meincke L."/>
            <person name="Brettin T."/>
            <person name="Detter J.C."/>
            <person name="Han C."/>
            <person name="Larimer F."/>
            <person name="Land M."/>
            <person name="Hauser L."/>
            <person name="Markowitz V."/>
            <person name="Cheng J.-F."/>
            <person name="Hugenholtz P."/>
            <person name="Woyke T."/>
            <person name="Wu D."/>
            <person name="Klenk H.-P."/>
            <person name="Eisen J.A."/>
        </authorList>
    </citation>
    <scope>NUCLEOTIDE SEQUENCE [LARGE SCALE GENOMIC DNA]</scope>
    <source>
        <strain evidence="9">ATCC 700099 / DSM 44233 / CIP 104796 / JCM 9543 / NBRC 105858 / Y-104</strain>
    </source>
</reference>
<dbReference type="Gene3D" id="3.40.50.11540">
    <property type="entry name" value="NADH-ubiquinone oxidoreductase 51kDa subunit"/>
    <property type="match status" value="1"/>
</dbReference>
<dbReference type="RefSeq" id="WP_015746915.1">
    <property type="nucleotide sequence ID" value="NC_013235.1"/>
</dbReference>
<evidence type="ECO:0000256" key="1">
    <source>
        <dbReference type="ARBA" id="ARBA00007523"/>
    </source>
</evidence>
<proteinExistence type="inferred from homology"/>
<dbReference type="InterPro" id="IPR037225">
    <property type="entry name" value="Nuo51_FMN-bd_sf"/>
</dbReference>